<gene>
    <name evidence="2" type="ORF">M427DRAFT_306471</name>
</gene>
<evidence type="ECO:0000256" key="1">
    <source>
        <dbReference type="SAM" id="MobiDB-lite"/>
    </source>
</evidence>
<evidence type="ECO:0000313" key="2">
    <source>
        <dbReference type="EMBL" id="KXS15966.1"/>
    </source>
</evidence>
<sequence>MRGTVGEAVRNFIGDDQESPAAGGAEGVLDARTKAEEALGSTYKSFEGSDEYWGWVVWYHAGVDLWTEAGGEETDGPVDGVRARTGEAAGSAVVAALRKEVSRSLEEMRESGDRTTGPDELAGSNQLGAKWGSTGPRNQGRSTPGLAQSGSSTSAGGAIPPRTPTRPASAPPIRPPSVPVGIDAMQDLQDRLDRVLLELEVIERGMEGIPNSVKDGACIDEELALLKDLKDAVRFEIGDLCVERDKCEVARAGAELVPVSWRFEIECFWESTDLCLGSW</sequence>
<accession>A0A139AGN8</accession>
<protein>
    <submittedName>
        <fullName evidence="2">Uncharacterized protein</fullName>
    </submittedName>
</protein>
<proteinExistence type="predicted"/>
<keyword evidence="3" id="KW-1185">Reference proteome</keyword>
<reference evidence="2 3" key="1">
    <citation type="journal article" date="2015" name="Genome Biol. Evol.">
        <title>Phylogenomic analyses indicate that early fungi evolved digesting cell walls of algal ancestors of land plants.</title>
        <authorList>
            <person name="Chang Y."/>
            <person name="Wang S."/>
            <person name="Sekimoto S."/>
            <person name="Aerts A.L."/>
            <person name="Choi C."/>
            <person name="Clum A."/>
            <person name="LaButti K.M."/>
            <person name="Lindquist E.A."/>
            <person name="Yee Ngan C."/>
            <person name="Ohm R.A."/>
            <person name="Salamov A.A."/>
            <person name="Grigoriev I.V."/>
            <person name="Spatafora J.W."/>
            <person name="Berbee M.L."/>
        </authorList>
    </citation>
    <scope>NUCLEOTIDE SEQUENCE [LARGE SCALE GENOMIC DNA]</scope>
    <source>
        <strain evidence="2 3">JEL478</strain>
    </source>
</reference>
<feature type="compositionally biased region" description="Basic and acidic residues" evidence="1">
    <location>
        <begin position="103"/>
        <end position="117"/>
    </location>
</feature>
<evidence type="ECO:0000313" key="3">
    <source>
        <dbReference type="Proteomes" id="UP000070544"/>
    </source>
</evidence>
<organism evidence="2 3">
    <name type="scientific">Gonapodya prolifera (strain JEL478)</name>
    <name type="common">Monoblepharis prolifera</name>
    <dbReference type="NCBI Taxonomy" id="1344416"/>
    <lineage>
        <taxon>Eukaryota</taxon>
        <taxon>Fungi</taxon>
        <taxon>Fungi incertae sedis</taxon>
        <taxon>Chytridiomycota</taxon>
        <taxon>Chytridiomycota incertae sedis</taxon>
        <taxon>Monoblepharidomycetes</taxon>
        <taxon>Monoblepharidales</taxon>
        <taxon>Gonapodyaceae</taxon>
        <taxon>Gonapodya</taxon>
    </lineage>
</organism>
<dbReference type="EMBL" id="KQ965758">
    <property type="protein sequence ID" value="KXS15966.1"/>
    <property type="molecule type" value="Genomic_DNA"/>
</dbReference>
<dbReference type="AlphaFoldDB" id="A0A139AGN8"/>
<feature type="compositionally biased region" description="Low complexity" evidence="1">
    <location>
        <begin position="145"/>
        <end position="160"/>
    </location>
</feature>
<name>A0A139AGN8_GONPJ</name>
<dbReference type="Proteomes" id="UP000070544">
    <property type="component" value="Unassembled WGS sequence"/>
</dbReference>
<feature type="compositionally biased region" description="Pro residues" evidence="1">
    <location>
        <begin position="161"/>
        <end position="178"/>
    </location>
</feature>
<feature type="region of interest" description="Disordered" evidence="1">
    <location>
        <begin position="103"/>
        <end position="178"/>
    </location>
</feature>